<reference evidence="2" key="1">
    <citation type="submission" date="2017-02" db="EMBL/GenBank/DDBJ databases">
        <authorList>
            <person name="Varghese N."/>
            <person name="Submissions S."/>
        </authorList>
    </citation>
    <scope>NUCLEOTIDE SEQUENCE [LARGE SCALE GENOMIC DNA]</scope>
    <source>
        <strain evidence="2">DSM 16521</strain>
    </source>
</reference>
<proteinExistence type="predicted"/>
<dbReference type="EMBL" id="FUXM01000001">
    <property type="protein sequence ID" value="SJZ51214.1"/>
    <property type="molecule type" value="Genomic_DNA"/>
</dbReference>
<accession>A0A1T4L9A2</accession>
<organism evidence="1 2">
    <name type="scientific">Carboxydocella sporoproducens DSM 16521</name>
    <dbReference type="NCBI Taxonomy" id="1121270"/>
    <lineage>
        <taxon>Bacteria</taxon>
        <taxon>Bacillati</taxon>
        <taxon>Bacillota</taxon>
        <taxon>Clostridia</taxon>
        <taxon>Eubacteriales</taxon>
        <taxon>Clostridiales Family XVI. Incertae Sedis</taxon>
        <taxon>Carboxydocella</taxon>
    </lineage>
</organism>
<protein>
    <submittedName>
        <fullName evidence="1">Coat F domain-containing protein</fullName>
    </submittedName>
</protein>
<dbReference type="Pfam" id="PF07875">
    <property type="entry name" value="Coat_F"/>
    <property type="match status" value="1"/>
</dbReference>
<gene>
    <name evidence="1" type="ORF">SAMN02745885_00093</name>
</gene>
<dbReference type="InterPro" id="IPR012851">
    <property type="entry name" value="Spore_coat_CotF-like"/>
</dbReference>
<dbReference type="AlphaFoldDB" id="A0A1T4L9A2"/>
<keyword evidence="2" id="KW-1185">Reference proteome</keyword>
<evidence type="ECO:0000313" key="1">
    <source>
        <dbReference type="EMBL" id="SJZ51214.1"/>
    </source>
</evidence>
<dbReference type="OrthoDB" id="1685263at2"/>
<evidence type="ECO:0000313" key="2">
    <source>
        <dbReference type="Proteomes" id="UP000189933"/>
    </source>
</evidence>
<sequence length="181" mass="20205">MFGQMTDKDLLQDLLVTEKYITSAYDNFANESANPSLRQSVLNILNDEHNIQSDLWNTMNQRGWYQVQPAQPQQIQSAISQVMGGGVTISRIGQQFGQQPMGQQQMGQFGQQAIGQQQFGQQQMGGFGGGVTLTPSLAQAQNVLQSNLSNMRQQVMNDWTQTNPDYQMQAGGYGQQQFGRY</sequence>
<dbReference type="Proteomes" id="UP000189933">
    <property type="component" value="Unassembled WGS sequence"/>
</dbReference>
<dbReference type="RefSeq" id="WP_078664247.1">
    <property type="nucleotide sequence ID" value="NZ_FUXM01000001.1"/>
</dbReference>
<name>A0A1T4L9A2_9FIRM</name>